<feature type="region of interest" description="Disordered" evidence="1">
    <location>
        <begin position="164"/>
        <end position="221"/>
    </location>
</feature>
<reference evidence="3 4" key="1">
    <citation type="submission" date="2024-02" db="EMBL/GenBank/DDBJ databases">
        <authorList>
            <person name="Chen Y."/>
            <person name="Shah S."/>
            <person name="Dougan E. K."/>
            <person name="Thang M."/>
            <person name="Chan C."/>
        </authorList>
    </citation>
    <scope>NUCLEOTIDE SEQUENCE [LARGE SCALE GENOMIC DNA]</scope>
</reference>
<proteinExistence type="predicted"/>
<sequence>MTPMDLDSVLQRLVCLGAPKVLLLTILLLSWQSFFDLNQSQEYEVIEYFAGVGRIGRLSAATGKRAAGFDIDYGYPKVPHEKTFKEMFSEMSMEDVWADALMPSVVRYLKGSKYLDIPTEMPLAIAGDPSMEEMEAELAQLMEAIEERLEAASRNIAATAPVVVPEEVSGDAPGDADHSAKDSNSGGAADAEAKELPPPSIPVQVRAPDTPPAQAKGNDGDEALLESVRKPGFIPNEELSKGAIDKRFRRVFKPRKDGTFLVSEDFVKKYRSLGDERDQLMVMFEKCNYENIRRNRLEKLLEYDEDEPLQDLDLMNEKLSQFTIEIDKKMDALNDLYSSGIVDGFGPYSLTILGLRSAPLPMLLMKQKVHTKEDGGIITLPIHLPSSWLKVLLADHVFLLAGGVDKNLGDQLEAFWTCYRSYQGGHAAFQKSKEELRATIPILVHGDEGRHVKKSNWMVCTIETVLGLDVDKKLRKGPCLCHLDGALSRFGDTGAGQLGDENFSRATALAGEQHVNDAGQEFLSKYLCFSMSSLQYKKDRTLLTKAFQKIADDLTSLYNEGIQVQGQRYYCATLGVKGDLKFHHQIGNLSRSYYNTGTRQDIPMCSLCMAGHPAVAFEDVTDDAVWLSTMYTQKPWLHAPALATIPFEPGCEEGIFRLDLFHVWKCGLGRDLTGSTLILMCQLGYLDFEPGDACNLPARLNRAHSLFRLWAQASHRSPALHSFSKQLLNYKNEQSFAWFNVKGSDTTLLTHWLLFQMKTWSRTASRHPRFESAVVETLESAKTVFEVLHSHPLWMTRTCGQRVQYHLTVMVRGYKVLAQEAMNLGVVGFGLKPKLHACDHIVKDMRRQPRQMPERLTGMDECYRFGNTASILEISEAMSAMSSDKDWGGRLASKRWTICRSHAIRIRGFGRFFNVYGPAPESERGLVSGMMDLDLESTA</sequence>
<keyword evidence="4" id="KW-1185">Reference proteome</keyword>
<evidence type="ECO:0000256" key="2">
    <source>
        <dbReference type="SAM" id="Phobius"/>
    </source>
</evidence>
<evidence type="ECO:0000256" key="1">
    <source>
        <dbReference type="SAM" id="MobiDB-lite"/>
    </source>
</evidence>
<protein>
    <submittedName>
        <fullName evidence="3">Uncharacterized protein</fullName>
    </submittedName>
</protein>
<dbReference type="EMBL" id="CAXAMM010040374">
    <property type="protein sequence ID" value="CAK9092787.1"/>
    <property type="molecule type" value="Genomic_DNA"/>
</dbReference>
<dbReference type="Proteomes" id="UP001642464">
    <property type="component" value="Unassembled WGS sequence"/>
</dbReference>
<feature type="transmembrane region" description="Helical" evidence="2">
    <location>
        <begin position="12"/>
        <end position="31"/>
    </location>
</feature>
<organism evidence="3 4">
    <name type="scientific">Durusdinium trenchii</name>
    <dbReference type="NCBI Taxonomy" id="1381693"/>
    <lineage>
        <taxon>Eukaryota</taxon>
        <taxon>Sar</taxon>
        <taxon>Alveolata</taxon>
        <taxon>Dinophyceae</taxon>
        <taxon>Suessiales</taxon>
        <taxon>Symbiodiniaceae</taxon>
        <taxon>Durusdinium</taxon>
    </lineage>
</organism>
<name>A0ABP0QWV9_9DINO</name>
<gene>
    <name evidence="3" type="ORF">SCF082_LOCUS43660</name>
</gene>
<evidence type="ECO:0000313" key="3">
    <source>
        <dbReference type="EMBL" id="CAK9092787.1"/>
    </source>
</evidence>
<comment type="caution">
    <text evidence="3">The sequence shown here is derived from an EMBL/GenBank/DDBJ whole genome shotgun (WGS) entry which is preliminary data.</text>
</comment>
<keyword evidence="2" id="KW-0472">Membrane</keyword>
<accession>A0ABP0QWV9</accession>
<evidence type="ECO:0000313" key="4">
    <source>
        <dbReference type="Proteomes" id="UP001642464"/>
    </source>
</evidence>
<keyword evidence="2" id="KW-1133">Transmembrane helix</keyword>
<keyword evidence="2" id="KW-0812">Transmembrane</keyword>